<evidence type="ECO:0000259" key="1">
    <source>
        <dbReference type="Pfam" id="PF14021"/>
    </source>
</evidence>
<dbReference type="InterPro" id="IPR025331">
    <property type="entry name" value="TNT"/>
</dbReference>
<feature type="domain" description="TNT" evidence="1">
    <location>
        <begin position="118"/>
        <end position="205"/>
    </location>
</feature>
<dbReference type="GO" id="GO:0050135">
    <property type="term" value="F:NADP+ nucleosidase activity"/>
    <property type="evidence" value="ECO:0007669"/>
    <property type="project" value="InterPro"/>
</dbReference>
<dbReference type="Pfam" id="PF14021">
    <property type="entry name" value="TNT"/>
    <property type="match status" value="1"/>
</dbReference>
<organism evidence="2 3">
    <name type="scientific">Microbacterium enclense</name>
    <dbReference type="NCBI Taxonomy" id="993073"/>
    <lineage>
        <taxon>Bacteria</taxon>
        <taxon>Bacillati</taxon>
        <taxon>Actinomycetota</taxon>
        <taxon>Actinomycetes</taxon>
        <taxon>Micrococcales</taxon>
        <taxon>Microbacteriaceae</taxon>
        <taxon>Microbacterium</taxon>
    </lineage>
</organism>
<reference evidence="2 3" key="1">
    <citation type="submission" date="2016-09" db="EMBL/GenBank/DDBJ databases">
        <authorList>
            <person name="Capua I."/>
            <person name="De Benedictis P."/>
            <person name="Joannis T."/>
            <person name="Lombin L.H."/>
            <person name="Cattoli G."/>
        </authorList>
    </citation>
    <scope>NUCLEOTIDE SEQUENCE [LARGE SCALE GENOMIC DNA]</scope>
    <source>
        <strain evidence="2 3">NIO-1002</strain>
    </source>
</reference>
<name>A0A1G6I977_9MICO</name>
<accession>A0A1G6I977</accession>
<evidence type="ECO:0000313" key="2">
    <source>
        <dbReference type="EMBL" id="SDC02990.1"/>
    </source>
</evidence>
<dbReference type="STRING" id="993073.AS029_05895"/>
<sequence>MTVDWQHTRRKLDDASVPRESVLLPGDHVAAWEGALQIDGTREDEWVLQTVDYGRPRPLLRRETAEEVEAALYGYLLTPLPSPTALDNSEYERRLDWAAPHILDLLGRADQPLVIDAPEGLLLDRVGALDGYLLYPARTSFEARSLPASAVTQPLHEFVTATTTRFEVQRTAPWFGRPGGGLRFAIVEPGVGVRDLVREGRLTQISRHE</sequence>
<protein>
    <recommendedName>
        <fullName evidence="1">TNT domain-containing protein</fullName>
    </recommendedName>
</protein>
<proteinExistence type="predicted"/>
<dbReference type="EMBL" id="FMYG01000003">
    <property type="protein sequence ID" value="SDC02990.1"/>
    <property type="molecule type" value="Genomic_DNA"/>
</dbReference>
<dbReference type="AlphaFoldDB" id="A0A1G6I977"/>
<evidence type="ECO:0000313" key="3">
    <source>
        <dbReference type="Proteomes" id="UP000183203"/>
    </source>
</evidence>
<gene>
    <name evidence="2" type="ORF">SAMN05216418_1435</name>
</gene>
<dbReference type="Proteomes" id="UP000183203">
    <property type="component" value="Unassembled WGS sequence"/>
</dbReference>
<dbReference type="RefSeq" id="WP_285836951.1">
    <property type="nucleotide sequence ID" value="NZ_JBFBHM010000001.1"/>
</dbReference>